<protein>
    <submittedName>
        <fullName evidence="2">Uncharacterized protein</fullName>
    </submittedName>
</protein>
<evidence type="ECO:0000313" key="2">
    <source>
        <dbReference type="EMBL" id="KAK3706586.1"/>
    </source>
</evidence>
<organism evidence="2 3">
    <name type="scientific">Elysia crispata</name>
    <name type="common">lettuce slug</name>
    <dbReference type="NCBI Taxonomy" id="231223"/>
    <lineage>
        <taxon>Eukaryota</taxon>
        <taxon>Metazoa</taxon>
        <taxon>Spiralia</taxon>
        <taxon>Lophotrochozoa</taxon>
        <taxon>Mollusca</taxon>
        <taxon>Gastropoda</taxon>
        <taxon>Heterobranchia</taxon>
        <taxon>Euthyneura</taxon>
        <taxon>Panpulmonata</taxon>
        <taxon>Sacoglossa</taxon>
        <taxon>Placobranchoidea</taxon>
        <taxon>Plakobranchidae</taxon>
        <taxon>Elysia</taxon>
    </lineage>
</organism>
<name>A0AAE1CLB1_9GAST</name>
<proteinExistence type="predicted"/>
<accession>A0AAE1CLB1</accession>
<evidence type="ECO:0000313" key="3">
    <source>
        <dbReference type="Proteomes" id="UP001283361"/>
    </source>
</evidence>
<sequence>MPTHKQRLLAVKVHTSLTVHKATWIRIMTSSFCDFLEITALNFFLESPTPYIYLENRRFAQGTGPSVPIHTLSQDKTVCTRNQSICLTPHIYLEIRRNQSICLTPHIYLEIRRFAQGNSPSVPVHTLSQDKTVCTMNQSICITPHIYLEIKRRFDLSTSLSDPLHTSISRLDGLLSGPVYLTHSTHLSRDKTLFSQDQSICTTSYIHLKIRRISPSAPLNTSFPRLDGLHKGPVHLSQSTHPSRDYKDQSVRPTQHIYPEIRRFAQGTSPSVPVHSSISRFDGLHLGSVHPPHSIHLSPDLMVCIRHQYIRPTPHTHLEIIRFAQGTSPSVPVHTSILRLDGFFSGPVHLSQSTHPSRD</sequence>
<comment type="caution">
    <text evidence="2">The sequence shown here is derived from an EMBL/GenBank/DDBJ whole genome shotgun (WGS) entry which is preliminary data.</text>
</comment>
<gene>
    <name evidence="2" type="ORF">RRG08_055025</name>
</gene>
<reference evidence="2" key="1">
    <citation type="journal article" date="2023" name="G3 (Bethesda)">
        <title>A reference genome for the long-term kleptoplast-retaining sea slug Elysia crispata morphotype clarki.</title>
        <authorList>
            <person name="Eastman K.E."/>
            <person name="Pendleton A.L."/>
            <person name="Shaikh M.A."/>
            <person name="Suttiyut T."/>
            <person name="Ogas R."/>
            <person name="Tomko P."/>
            <person name="Gavelis G."/>
            <person name="Widhalm J.R."/>
            <person name="Wisecaver J.H."/>
        </authorList>
    </citation>
    <scope>NUCLEOTIDE SEQUENCE</scope>
    <source>
        <strain evidence="2">ECLA1</strain>
    </source>
</reference>
<keyword evidence="3" id="KW-1185">Reference proteome</keyword>
<dbReference type="Proteomes" id="UP001283361">
    <property type="component" value="Unassembled WGS sequence"/>
</dbReference>
<evidence type="ECO:0000256" key="1">
    <source>
        <dbReference type="SAM" id="MobiDB-lite"/>
    </source>
</evidence>
<feature type="region of interest" description="Disordered" evidence="1">
    <location>
        <begin position="230"/>
        <end position="251"/>
    </location>
</feature>
<dbReference type="EMBL" id="JAWDGP010007744">
    <property type="protein sequence ID" value="KAK3706586.1"/>
    <property type="molecule type" value="Genomic_DNA"/>
</dbReference>
<dbReference type="AlphaFoldDB" id="A0AAE1CLB1"/>